<keyword evidence="1" id="KW-0862">Zinc</keyword>
<dbReference type="AlphaFoldDB" id="A0AAV8S7Y5"/>
<keyword evidence="4" id="KW-1185">Reference proteome</keyword>
<name>A0AAV8S7Y5_9ROSI</name>
<dbReference type="Pfam" id="PF14111">
    <property type="entry name" value="DUF4283"/>
    <property type="match status" value="1"/>
</dbReference>
<dbReference type="Proteomes" id="UP001159364">
    <property type="component" value="Linkage Group LG12"/>
</dbReference>
<dbReference type="PANTHER" id="PTHR31286:SF153">
    <property type="entry name" value="DUF4283 DOMAIN PROTEIN"/>
    <property type="match status" value="1"/>
</dbReference>
<evidence type="ECO:0000259" key="2">
    <source>
        <dbReference type="PROSITE" id="PS50158"/>
    </source>
</evidence>
<comment type="caution">
    <text evidence="3">The sequence shown here is derived from an EMBL/GenBank/DDBJ whole genome shotgun (WGS) entry which is preliminary data.</text>
</comment>
<dbReference type="InterPro" id="IPR025836">
    <property type="entry name" value="Zn_knuckle_CX2CX4HX4C"/>
</dbReference>
<reference evidence="3 4" key="1">
    <citation type="submission" date="2021-09" db="EMBL/GenBank/DDBJ databases">
        <title>Genomic insights and catalytic innovation underlie evolution of tropane alkaloids biosynthesis.</title>
        <authorList>
            <person name="Wang Y.-J."/>
            <person name="Tian T."/>
            <person name="Huang J.-P."/>
            <person name="Huang S.-X."/>
        </authorList>
    </citation>
    <scope>NUCLEOTIDE SEQUENCE [LARGE SCALE GENOMIC DNA]</scope>
    <source>
        <strain evidence="3">KIB-2018</strain>
        <tissue evidence="3">Leaf</tissue>
    </source>
</reference>
<dbReference type="InterPro" id="IPR001878">
    <property type="entry name" value="Znf_CCHC"/>
</dbReference>
<protein>
    <recommendedName>
        <fullName evidence="2">CCHC-type domain-containing protein</fullName>
    </recommendedName>
</protein>
<organism evidence="3 4">
    <name type="scientific">Erythroxylum novogranatense</name>
    <dbReference type="NCBI Taxonomy" id="1862640"/>
    <lineage>
        <taxon>Eukaryota</taxon>
        <taxon>Viridiplantae</taxon>
        <taxon>Streptophyta</taxon>
        <taxon>Embryophyta</taxon>
        <taxon>Tracheophyta</taxon>
        <taxon>Spermatophyta</taxon>
        <taxon>Magnoliopsida</taxon>
        <taxon>eudicotyledons</taxon>
        <taxon>Gunneridae</taxon>
        <taxon>Pentapetalae</taxon>
        <taxon>rosids</taxon>
        <taxon>fabids</taxon>
        <taxon>Malpighiales</taxon>
        <taxon>Erythroxylaceae</taxon>
        <taxon>Erythroxylum</taxon>
    </lineage>
</organism>
<dbReference type="InterPro" id="IPR040256">
    <property type="entry name" value="At4g02000-like"/>
</dbReference>
<keyword evidence="1" id="KW-0479">Metal-binding</keyword>
<evidence type="ECO:0000313" key="3">
    <source>
        <dbReference type="EMBL" id="KAJ8748273.1"/>
    </source>
</evidence>
<accession>A0AAV8S7Y5</accession>
<dbReference type="Pfam" id="PF14392">
    <property type="entry name" value="zf-CCHC_4"/>
    <property type="match status" value="1"/>
</dbReference>
<sequence length="261" mass="30241">MASIWRPVKGLLIKDLGNNVFIFQFFHPFDVERVLKDEPWNYQQHPLLLHVLQSHENPRQIDLVKLVLWVQVHNILAGFVSERVARDAGNYLGEYIESDARNYTCIWRDFMRIRVAIDIRNPLKRKLFIKRSGGEQICLDFKYERLNTFCYFCGKVGHTDKFCKLLYDYPMFPKDKFAYGSWLKADSKHQTQIGAKWLRSENDIMAERETGVLVSPVQADQQRGGRINFGDSTDVAAFHGVSKENIFAGFEIGNGSRSNEA</sequence>
<evidence type="ECO:0000256" key="1">
    <source>
        <dbReference type="PROSITE-ProRule" id="PRU00047"/>
    </source>
</evidence>
<dbReference type="PANTHER" id="PTHR31286">
    <property type="entry name" value="GLYCINE-RICH CELL WALL STRUCTURAL PROTEIN 1.8-LIKE"/>
    <property type="match status" value="1"/>
</dbReference>
<dbReference type="GO" id="GO:0008270">
    <property type="term" value="F:zinc ion binding"/>
    <property type="evidence" value="ECO:0007669"/>
    <property type="project" value="UniProtKB-KW"/>
</dbReference>
<feature type="domain" description="CCHC-type" evidence="2">
    <location>
        <begin position="150"/>
        <end position="164"/>
    </location>
</feature>
<dbReference type="InterPro" id="IPR025558">
    <property type="entry name" value="DUF4283"/>
</dbReference>
<dbReference type="PROSITE" id="PS50158">
    <property type="entry name" value="ZF_CCHC"/>
    <property type="match status" value="1"/>
</dbReference>
<dbReference type="EMBL" id="JAIWQS010000012">
    <property type="protein sequence ID" value="KAJ8748273.1"/>
    <property type="molecule type" value="Genomic_DNA"/>
</dbReference>
<proteinExistence type="predicted"/>
<dbReference type="GO" id="GO:0003676">
    <property type="term" value="F:nucleic acid binding"/>
    <property type="evidence" value="ECO:0007669"/>
    <property type="project" value="InterPro"/>
</dbReference>
<keyword evidence="1" id="KW-0863">Zinc-finger</keyword>
<gene>
    <name evidence="3" type="ORF">K2173_000845</name>
</gene>
<evidence type="ECO:0000313" key="4">
    <source>
        <dbReference type="Proteomes" id="UP001159364"/>
    </source>
</evidence>